<protein>
    <recommendedName>
        <fullName evidence="2">NAD-dependent epimerase/dehydratase domain-containing protein</fullName>
    </recommendedName>
</protein>
<dbReference type="PANTHER" id="PTHR14097">
    <property type="entry name" value="OXIDOREDUCTASE HTATIP2"/>
    <property type="match status" value="1"/>
</dbReference>
<evidence type="ECO:0000256" key="1">
    <source>
        <dbReference type="ARBA" id="ARBA00004370"/>
    </source>
</evidence>
<dbReference type="PANTHER" id="PTHR14097:SF8">
    <property type="entry name" value="NAD(P)-BINDING DOMAIN-CONTAINING PROTEIN"/>
    <property type="match status" value="1"/>
</dbReference>
<dbReference type="OrthoDB" id="9798632at2"/>
<evidence type="ECO:0000313" key="3">
    <source>
        <dbReference type="EMBL" id="GAD86948.1"/>
    </source>
</evidence>
<proteinExistence type="predicted"/>
<name>U5EKU0_NOCAS</name>
<dbReference type="RefSeq" id="WP_022567107.1">
    <property type="nucleotide sequence ID" value="NZ_BAFO02000034.1"/>
</dbReference>
<dbReference type="AlphaFoldDB" id="U5EKU0"/>
<keyword evidence="4" id="KW-1185">Reference proteome</keyword>
<accession>U5EKU0</accession>
<feature type="domain" description="NAD-dependent epimerase/dehydratase" evidence="2">
    <location>
        <begin position="3"/>
        <end position="101"/>
    </location>
</feature>
<reference evidence="3 4" key="1">
    <citation type="journal article" date="2014" name="BMC Genomics">
        <title>Genome based analysis of type-I polyketide synthase and nonribosomal peptide synthetase gene clusters in seven strains of five representative Nocardia species.</title>
        <authorList>
            <person name="Komaki H."/>
            <person name="Ichikawa N."/>
            <person name="Hosoyama A."/>
            <person name="Takahashi-Nakaguchi A."/>
            <person name="Matsuzawa T."/>
            <person name="Suzuki K."/>
            <person name="Fujita N."/>
            <person name="Gonoi T."/>
        </authorList>
    </citation>
    <scope>NUCLEOTIDE SEQUENCE [LARGE SCALE GENOMIC DNA]</scope>
    <source>
        <strain evidence="3 4">NBRC 15531</strain>
    </source>
</reference>
<dbReference type="EMBL" id="BAFO02000034">
    <property type="protein sequence ID" value="GAD86948.1"/>
    <property type="molecule type" value="Genomic_DNA"/>
</dbReference>
<dbReference type="InterPro" id="IPR001509">
    <property type="entry name" value="Epimerase_deHydtase"/>
</dbReference>
<evidence type="ECO:0000259" key="2">
    <source>
        <dbReference type="Pfam" id="PF01370"/>
    </source>
</evidence>
<dbReference type="GO" id="GO:0016020">
    <property type="term" value="C:membrane"/>
    <property type="evidence" value="ECO:0007669"/>
    <property type="project" value="UniProtKB-SubCell"/>
</dbReference>
<sequence length="219" mass="23823">MRIIVFGATGMVGQGVVEACLRSDSVTEVLAIGRSGTGRTHPKLREIRHTDFTDFSAIREQLRGYDACFFCLGTSSLGMREDGYRAVTYDLTLAAAHAVLAVNPGLTFCYVSGAGTGTSSRQMWARVKGETEDALLALTDRAYMFRPAFIVPVPGGKPRSKAYVALYRLVVPLYPVIRRIAPRQVTSAVRIGQVMIRAARDGIPEHVLSTADINELAEV</sequence>
<dbReference type="eggNOG" id="COG0702">
    <property type="taxonomic scope" value="Bacteria"/>
</dbReference>
<dbReference type="Gene3D" id="3.40.50.720">
    <property type="entry name" value="NAD(P)-binding Rossmann-like Domain"/>
    <property type="match status" value="1"/>
</dbReference>
<dbReference type="Proteomes" id="UP000017048">
    <property type="component" value="Unassembled WGS sequence"/>
</dbReference>
<evidence type="ECO:0000313" key="4">
    <source>
        <dbReference type="Proteomes" id="UP000017048"/>
    </source>
</evidence>
<dbReference type="STRING" id="1824.SAMN05444423_10418"/>
<organism evidence="3 4">
    <name type="scientific">Nocardia asteroides NBRC 15531</name>
    <dbReference type="NCBI Taxonomy" id="1110697"/>
    <lineage>
        <taxon>Bacteria</taxon>
        <taxon>Bacillati</taxon>
        <taxon>Actinomycetota</taxon>
        <taxon>Actinomycetes</taxon>
        <taxon>Mycobacteriales</taxon>
        <taxon>Nocardiaceae</taxon>
        <taxon>Nocardia</taxon>
    </lineage>
</organism>
<dbReference type="GeneID" id="91515670"/>
<comment type="subcellular location">
    <subcellularLocation>
        <location evidence="1">Membrane</location>
    </subcellularLocation>
</comment>
<dbReference type="InterPro" id="IPR036291">
    <property type="entry name" value="NAD(P)-bd_dom_sf"/>
</dbReference>
<dbReference type="SUPFAM" id="SSF51735">
    <property type="entry name" value="NAD(P)-binding Rossmann-fold domains"/>
    <property type="match status" value="1"/>
</dbReference>
<gene>
    <name evidence="3" type="ORF">NCAST_34_00750</name>
</gene>
<dbReference type="Pfam" id="PF01370">
    <property type="entry name" value="Epimerase"/>
    <property type="match status" value="1"/>
</dbReference>
<comment type="caution">
    <text evidence="3">The sequence shown here is derived from an EMBL/GenBank/DDBJ whole genome shotgun (WGS) entry which is preliminary data.</text>
</comment>